<dbReference type="RefSeq" id="WP_353301691.1">
    <property type="nucleotide sequence ID" value="NZ_BAABWN010000002.1"/>
</dbReference>
<accession>A0ABQ0A5E0</accession>
<dbReference type="SMART" id="SM00490">
    <property type="entry name" value="HELICc"/>
    <property type="match status" value="1"/>
</dbReference>
<dbReference type="Gene3D" id="3.40.50.300">
    <property type="entry name" value="P-loop containing nucleotide triphosphate hydrolases"/>
    <property type="match status" value="2"/>
</dbReference>
<keyword evidence="10 11" id="KW-0413">Isomerase</keyword>
<keyword evidence="4 11" id="KW-0547">Nucleotide-binding</keyword>
<dbReference type="InterPro" id="IPR011545">
    <property type="entry name" value="DEAD/DEAH_box_helicase_dom"/>
</dbReference>
<feature type="binding site" evidence="11">
    <location>
        <position position="471"/>
    </location>
    <ligand>
        <name>Zn(2+)</name>
        <dbReference type="ChEBI" id="CHEBI:29105"/>
        <label>2</label>
    </ligand>
</feature>
<dbReference type="NCBIfam" id="NF004065">
    <property type="entry name" value="PRK05580.1-1"/>
    <property type="match status" value="1"/>
</dbReference>
<evidence type="ECO:0000256" key="8">
    <source>
        <dbReference type="ARBA" id="ARBA00022840"/>
    </source>
</evidence>
<feature type="binding site" evidence="11">
    <location>
        <position position="450"/>
    </location>
    <ligand>
        <name>Zn(2+)</name>
        <dbReference type="ChEBI" id="CHEBI:29105"/>
        <label>2</label>
    </ligand>
</feature>
<keyword evidence="3 11" id="KW-0479">Metal-binding</keyword>
<comment type="cofactor">
    <cofactor evidence="11">
        <name>Zn(2+)</name>
        <dbReference type="ChEBI" id="CHEBI:29105"/>
    </cofactor>
    <text evidence="11">Binds 2 zinc ions per subunit.</text>
</comment>
<dbReference type="HAMAP" id="MF_00983">
    <property type="entry name" value="PriA"/>
    <property type="match status" value="1"/>
</dbReference>
<dbReference type="EC" id="5.6.2.4" evidence="11"/>
<evidence type="ECO:0000259" key="12">
    <source>
        <dbReference type="PROSITE" id="PS51192"/>
    </source>
</evidence>
<dbReference type="CDD" id="cd17929">
    <property type="entry name" value="DEXHc_priA"/>
    <property type="match status" value="1"/>
</dbReference>
<evidence type="ECO:0000256" key="5">
    <source>
        <dbReference type="ARBA" id="ARBA00022801"/>
    </source>
</evidence>
<proteinExistence type="inferred from homology"/>
<dbReference type="PANTHER" id="PTHR30580">
    <property type="entry name" value="PRIMOSOMAL PROTEIN N"/>
    <property type="match status" value="1"/>
</dbReference>
<keyword evidence="8 11" id="KW-0067">ATP-binding</keyword>
<evidence type="ECO:0000256" key="2">
    <source>
        <dbReference type="ARBA" id="ARBA00022705"/>
    </source>
</evidence>
<name>A0ABQ0A5E0_9GAMM</name>
<feature type="binding site" evidence="11">
    <location>
        <position position="484"/>
    </location>
    <ligand>
        <name>Zn(2+)</name>
        <dbReference type="ChEBI" id="CHEBI:29105"/>
        <label>1</label>
    </ligand>
</feature>
<dbReference type="Proteomes" id="UP001465153">
    <property type="component" value="Unassembled WGS sequence"/>
</dbReference>
<evidence type="ECO:0000256" key="4">
    <source>
        <dbReference type="ARBA" id="ARBA00022741"/>
    </source>
</evidence>
<feature type="binding site" evidence="11">
    <location>
        <position position="453"/>
    </location>
    <ligand>
        <name>Zn(2+)</name>
        <dbReference type="ChEBI" id="CHEBI:29105"/>
        <label>2</label>
    </ligand>
</feature>
<feature type="binding site" evidence="11">
    <location>
        <position position="468"/>
    </location>
    <ligand>
        <name>Zn(2+)</name>
        <dbReference type="ChEBI" id="CHEBI:29105"/>
        <label>2</label>
    </ligand>
</feature>
<protein>
    <recommendedName>
        <fullName evidence="11">Replication restart protein PriA</fullName>
    </recommendedName>
    <alternativeName>
        <fullName evidence="11">ATP-dependent DNA helicase PriA</fullName>
        <ecNumber evidence="11">5.6.2.4</ecNumber>
    </alternativeName>
    <alternativeName>
        <fullName evidence="11">DNA 3'-5' helicase PriA</fullName>
    </alternativeName>
</protein>
<dbReference type="Pfam" id="PF18319">
    <property type="entry name" value="Zn_ribbon_PriA"/>
    <property type="match status" value="1"/>
</dbReference>
<gene>
    <name evidence="11" type="primary">priA</name>
    <name evidence="13" type="ORF">NBRC116591_06840</name>
</gene>
<keyword evidence="14" id="KW-1185">Reference proteome</keyword>
<feature type="domain" description="Helicase ATP-binding" evidence="12">
    <location>
        <begin position="216"/>
        <end position="382"/>
    </location>
</feature>
<keyword evidence="9 11" id="KW-0238">DNA-binding</keyword>
<sequence length="738" mass="82208">MIILQIALPVPLRRTFDYLPNGEFKTDLTPANRSELIGCRCEVPFGKGNGRKLVGIITDIKTEASLDISKLKHITRLIDQSPLVSTHFFDLCVWVSTYYQHALGEVFDTALPKKLRQGEQITLTPQILWSATTESRGLSDNALKNARTQKAALNHLLNRSLSLAELKDLGIKNTTLKELEKKNLAVKIEQNPKPTPPSVNPTPYSLSQEQSQALERFSLQGFNTWLLEGSTGSGKTEIYLQAIAQAISKGNQALVLIPEIGLSPQTIARFNARFNAEIVTLNSAMNDTERAESWLKAKLGIADIVIGTRSSIFTPMPRLGVIIIDEEHDLSFKQQDGLRYNARDLAIVRAQKLDIPVILGSATPTLETLHNARSGRFQHLKLTAKPKHQSETVIDLQDVCGKTLYQGLSQESLAELKHTLDQGQQALVFINRRGFAPALICHHCGWVAKCGNCDANMTVHHHPHHLRCHHCDHQKPLLRQCPSCFSPELTDIGTGTEKVEQLLQQQFPDHPVIRVDRDTTQKKNAFTQLLEPVYEGQPSLLIGTQMLVKGHHFPKLTLVVVVDADGGLLSGDFRGTERTAQILLQVAGRAGREELAGKVIIQTHHPDHPLLETLFQSGYSQFASELLEERQLTEMPPFSYLAIVRAESRNPQEAIQFLTSCRESLNHHSSATANVHLLGPLPAAMERKNQNYRFFVQIKSTNRPTLQALLCSAVPSFEKIPGNAKVRWSVDVDPQEMP</sequence>
<dbReference type="Pfam" id="PF18074">
    <property type="entry name" value="PriA_C"/>
    <property type="match status" value="1"/>
</dbReference>
<dbReference type="PROSITE" id="PS51192">
    <property type="entry name" value="HELICASE_ATP_BIND_1"/>
    <property type="match status" value="1"/>
</dbReference>
<comment type="caution">
    <text evidence="13">The sequence shown here is derived from an EMBL/GenBank/DDBJ whole genome shotgun (WGS) entry which is preliminary data.</text>
</comment>
<dbReference type="EMBL" id="BAABWN010000002">
    <property type="protein sequence ID" value="GAA6166874.1"/>
    <property type="molecule type" value="Genomic_DNA"/>
</dbReference>
<dbReference type="PANTHER" id="PTHR30580:SF0">
    <property type="entry name" value="PRIMOSOMAL PROTEIN N"/>
    <property type="match status" value="1"/>
</dbReference>
<dbReference type="InterPro" id="IPR042115">
    <property type="entry name" value="PriA_3primeBD_sf"/>
</dbReference>
<dbReference type="NCBIfam" id="NF004067">
    <property type="entry name" value="PRK05580.1-4"/>
    <property type="match status" value="1"/>
</dbReference>
<keyword evidence="1 11" id="KW-0639">Primosome</keyword>
<evidence type="ECO:0000256" key="11">
    <source>
        <dbReference type="HAMAP-Rule" id="MF_00983"/>
    </source>
</evidence>
<evidence type="ECO:0000256" key="6">
    <source>
        <dbReference type="ARBA" id="ARBA00022806"/>
    </source>
</evidence>
<comment type="function">
    <text evidence="11">Initiates the restart of stalled replication forks, which reloads the replicative helicase on sites other than the origin of replication. Recognizes and binds to abandoned replication forks and remodels them to uncover a helicase loading site. Promotes assembly of the primosome at these replication forks.</text>
</comment>
<evidence type="ECO:0000313" key="14">
    <source>
        <dbReference type="Proteomes" id="UP001465153"/>
    </source>
</evidence>
<dbReference type="InterPro" id="IPR027417">
    <property type="entry name" value="P-loop_NTPase"/>
</dbReference>
<evidence type="ECO:0000256" key="3">
    <source>
        <dbReference type="ARBA" id="ARBA00022723"/>
    </source>
</evidence>
<dbReference type="NCBIfam" id="TIGR00595">
    <property type="entry name" value="priA"/>
    <property type="match status" value="1"/>
</dbReference>
<dbReference type="SUPFAM" id="SSF52540">
    <property type="entry name" value="P-loop containing nucleoside triphosphate hydrolases"/>
    <property type="match status" value="1"/>
</dbReference>
<keyword evidence="6 11" id="KW-0347">Helicase</keyword>
<keyword evidence="2 11" id="KW-0235">DNA replication</keyword>
<dbReference type="Pfam" id="PF00271">
    <property type="entry name" value="Helicase_C"/>
    <property type="match status" value="1"/>
</dbReference>
<reference evidence="13 14" key="1">
    <citation type="submission" date="2024-04" db="EMBL/GenBank/DDBJ databases">
        <title>Draft genome sequence of Sessilibacter corallicola NBRC 116591.</title>
        <authorList>
            <person name="Miyakawa T."/>
            <person name="Kusuya Y."/>
            <person name="Miura T."/>
        </authorList>
    </citation>
    <scope>NUCLEOTIDE SEQUENCE [LARGE SCALE GENOMIC DNA]</scope>
    <source>
        <strain evidence="13 14">KU-00831-HH</strain>
    </source>
</reference>
<dbReference type="Pfam" id="PF17764">
    <property type="entry name" value="PriA_3primeBD"/>
    <property type="match status" value="1"/>
</dbReference>
<dbReference type="Gene3D" id="3.40.1440.60">
    <property type="entry name" value="PriA, 3(prime) DNA-binding domain"/>
    <property type="match status" value="1"/>
</dbReference>
<dbReference type="SMART" id="SM00487">
    <property type="entry name" value="DEXDc"/>
    <property type="match status" value="1"/>
</dbReference>
<feature type="binding site" evidence="11">
    <location>
        <position position="444"/>
    </location>
    <ligand>
        <name>Zn(2+)</name>
        <dbReference type="ChEBI" id="CHEBI:29105"/>
        <label>1</label>
    </ligand>
</feature>
<dbReference type="InterPro" id="IPR040498">
    <property type="entry name" value="PriA_CRR"/>
</dbReference>
<feature type="binding site" evidence="11">
    <location>
        <position position="481"/>
    </location>
    <ligand>
        <name>Zn(2+)</name>
        <dbReference type="ChEBI" id="CHEBI:29105"/>
        <label>1</label>
    </ligand>
</feature>
<evidence type="ECO:0000256" key="1">
    <source>
        <dbReference type="ARBA" id="ARBA00022515"/>
    </source>
</evidence>
<dbReference type="InterPro" id="IPR001650">
    <property type="entry name" value="Helicase_C-like"/>
</dbReference>
<dbReference type="InterPro" id="IPR005259">
    <property type="entry name" value="PriA"/>
</dbReference>
<dbReference type="InterPro" id="IPR041236">
    <property type="entry name" value="PriA_C"/>
</dbReference>
<keyword evidence="5 11" id="KW-0378">Hydrolase</keyword>
<dbReference type="InterPro" id="IPR041222">
    <property type="entry name" value="PriA_3primeBD"/>
</dbReference>
<dbReference type="InterPro" id="IPR014001">
    <property type="entry name" value="Helicase_ATP-bd"/>
</dbReference>
<comment type="catalytic activity">
    <reaction evidence="11">
        <text>Couples ATP hydrolysis with the unwinding of duplex DNA by translocating in the 3'-5' direction.</text>
        <dbReference type="EC" id="5.6.2.4"/>
    </reaction>
</comment>
<keyword evidence="7 11" id="KW-0862">Zinc</keyword>
<dbReference type="Pfam" id="PF00270">
    <property type="entry name" value="DEAD"/>
    <property type="match status" value="1"/>
</dbReference>
<evidence type="ECO:0000313" key="13">
    <source>
        <dbReference type="EMBL" id="GAA6166874.1"/>
    </source>
</evidence>
<evidence type="ECO:0000256" key="7">
    <source>
        <dbReference type="ARBA" id="ARBA00022833"/>
    </source>
</evidence>
<comment type="similarity">
    <text evidence="11">Belongs to the helicase family. PriA subfamily.</text>
</comment>
<organism evidence="13 14">
    <name type="scientific">Sessilibacter corallicola</name>
    <dbReference type="NCBI Taxonomy" id="2904075"/>
    <lineage>
        <taxon>Bacteria</taxon>
        <taxon>Pseudomonadati</taxon>
        <taxon>Pseudomonadota</taxon>
        <taxon>Gammaproteobacteria</taxon>
        <taxon>Cellvibrionales</taxon>
        <taxon>Cellvibrionaceae</taxon>
        <taxon>Sessilibacter</taxon>
    </lineage>
</organism>
<feature type="binding site" evidence="11">
    <location>
        <position position="441"/>
    </location>
    <ligand>
        <name>Zn(2+)</name>
        <dbReference type="ChEBI" id="CHEBI:29105"/>
        <label>1</label>
    </ligand>
</feature>
<comment type="subunit">
    <text evidence="11">Component of the replication restart primosome.</text>
</comment>
<comment type="catalytic activity">
    <reaction evidence="11">
        <text>ATP + H2O = ADP + phosphate + H(+)</text>
        <dbReference type="Rhea" id="RHEA:13065"/>
        <dbReference type="ChEBI" id="CHEBI:15377"/>
        <dbReference type="ChEBI" id="CHEBI:15378"/>
        <dbReference type="ChEBI" id="CHEBI:30616"/>
        <dbReference type="ChEBI" id="CHEBI:43474"/>
        <dbReference type="ChEBI" id="CHEBI:456216"/>
        <dbReference type="EC" id="5.6.2.4"/>
    </reaction>
</comment>
<evidence type="ECO:0000256" key="9">
    <source>
        <dbReference type="ARBA" id="ARBA00023125"/>
    </source>
</evidence>
<evidence type="ECO:0000256" key="10">
    <source>
        <dbReference type="ARBA" id="ARBA00023235"/>
    </source>
</evidence>